<keyword evidence="1" id="KW-0732">Signal</keyword>
<organism evidence="2 3">
    <name type="scientific">Parasulfitobacter algicola</name>
    <dbReference type="NCBI Taxonomy" id="2614809"/>
    <lineage>
        <taxon>Bacteria</taxon>
        <taxon>Pseudomonadati</taxon>
        <taxon>Pseudomonadota</taxon>
        <taxon>Alphaproteobacteria</taxon>
        <taxon>Rhodobacterales</taxon>
        <taxon>Roseobacteraceae</taxon>
        <taxon>Parasulfitobacter</taxon>
    </lineage>
</organism>
<sequence>MKTTSFTALAFSTVVWCLPISAVAKPDYSCLEAAWQAEINIQMALQDEIAQIMVAAQSDLQEVSELSAASAKQNLTMTRALREWIWETDPARLNTLEAHTAFSWTDEDRAAWVAAAPDAAAMQDRLDDLNAQLAAHPDLNAYFTLLGEDAQQAQMLEIADAFAERMAETSVALASCF</sequence>
<accession>A0ABX2IVR5</accession>
<evidence type="ECO:0000313" key="3">
    <source>
        <dbReference type="Proteomes" id="UP000777935"/>
    </source>
</evidence>
<evidence type="ECO:0000313" key="2">
    <source>
        <dbReference type="EMBL" id="NSX56096.1"/>
    </source>
</evidence>
<gene>
    <name evidence="2" type="ORF">HRQ87_14960</name>
</gene>
<feature type="signal peptide" evidence="1">
    <location>
        <begin position="1"/>
        <end position="24"/>
    </location>
</feature>
<dbReference type="EMBL" id="JABUFE010000010">
    <property type="protein sequence ID" value="NSX56096.1"/>
    <property type="molecule type" value="Genomic_DNA"/>
</dbReference>
<feature type="chain" id="PRO_5045775551" evidence="1">
    <location>
        <begin position="25"/>
        <end position="177"/>
    </location>
</feature>
<protein>
    <submittedName>
        <fullName evidence="2">Uncharacterized protein</fullName>
    </submittedName>
</protein>
<evidence type="ECO:0000256" key="1">
    <source>
        <dbReference type="SAM" id="SignalP"/>
    </source>
</evidence>
<proteinExistence type="predicted"/>
<keyword evidence="3" id="KW-1185">Reference proteome</keyword>
<comment type="caution">
    <text evidence="2">The sequence shown here is derived from an EMBL/GenBank/DDBJ whole genome shotgun (WGS) entry which is preliminary data.</text>
</comment>
<dbReference type="RefSeq" id="WP_174139251.1">
    <property type="nucleotide sequence ID" value="NZ_JABUFE010000010.1"/>
</dbReference>
<reference evidence="2 3" key="1">
    <citation type="submission" date="2020-06" db="EMBL/GenBank/DDBJ databases">
        <title>Sulfitobacter algicola sp. nov., isolated from green algae.</title>
        <authorList>
            <person name="Wang C."/>
        </authorList>
    </citation>
    <scope>NUCLEOTIDE SEQUENCE [LARGE SCALE GENOMIC DNA]</scope>
    <source>
        <strain evidence="2 3">1151</strain>
    </source>
</reference>
<dbReference type="Proteomes" id="UP000777935">
    <property type="component" value="Unassembled WGS sequence"/>
</dbReference>
<name>A0ABX2IVR5_9RHOB</name>